<dbReference type="InterPro" id="IPR001509">
    <property type="entry name" value="Epimerase_deHydtase"/>
</dbReference>
<proteinExistence type="inferred from homology"/>
<keyword evidence="1" id="KW-0560">Oxidoreductase</keyword>
<feature type="domain" description="NAD-dependent epimerase/dehydratase" evidence="3">
    <location>
        <begin position="24"/>
        <end position="293"/>
    </location>
</feature>
<dbReference type="Proteomes" id="UP000326877">
    <property type="component" value="Unassembled WGS sequence"/>
</dbReference>
<dbReference type="InterPro" id="IPR036291">
    <property type="entry name" value="NAD(P)-bd_dom_sf"/>
</dbReference>
<organism evidence="4">
    <name type="scientific">Petromyces alliaceus</name>
    <name type="common">Aspergillus alliaceus</name>
    <dbReference type="NCBI Taxonomy" id="209559"/>
    <lineage>
        <taxon>Eukaryota</taxon>
        <taxon>Fungi</taxon>
        <taxon>Dikarya</taxon>
        <taxon>Ascomycota</taxon>
        <taxon>Pezizomycotina</taxon>
        <taxon>Eurotiomycetes</taxon>
        <taxon>Eurotiomycetidae</taxon>
        <taxon>Eurotiales</taxon>
        <taxon>Aspergillaceae</taxon>
        <taxon>Aspergillus</taxon>
        <taxon>Aspergillus subgen. Circumdati</taxon>
    </lineage>
</organism>
<dbReference type="GO" id="GO:0016616">
    <property type="term" value="F:oxidoreductase activity, acting on the CH-OH group of donors, NAD or NADP as acceptor"/>
    <property type="evidence" value="ECO:0007669"/>
    <property type="project" value="TreeGrafter"/>
</dbReference>
<evidence type="ECO:0000313" key="4">
    <source>
        <dbReference type="EMBL" id="KAE8389667.1"/>
    </source>
</evidence>
<dbReference type="EMBL" id="ML735263">
    <property type="protein sequence ID" value="KAE8389667.1"/>
    <property type="molecule type" value="Genomic_DNA"/>
</dbReference>
<dbReference type="Pfam" id="PF01370">
    <property type="entry name" value="Epimerase"/>
    <property type="match status" value="1"/>
</dbReference>
<evidence type="ECO:0000256" key="1">
    <source>
        <dbReference type="ARBA" id="ARBA00023002"/>
    </source>
</evidence>
<dbReference type="InterPro" id="IPR050425">
    <property type="entry name" value="NAD(P)_dehydrat-like"/>
</dbReference>
<sequence length="371" mass="40187">MDSAYQNLRGQRKMSSSTSNQKLVLLTGATGFIGFQTLLDALKAGFRVRCAVRSVEKGEALLSQPALQPLLQTPDNQQPLVEIAIVPDITVPGAFNEAILGSSYVIHGASPLRFTKPGPLDAEADFLAPARRGTLEILEAAATTTTVERVVITSSVATFVSPKIWAGVERVDPNNPLTPKHRVPPPTPPFPHAGVAYVASKVASLEVTETFVKNNNPRFGVVSVHPSWVLGRAECAGNDPAALFNTTNSLVLSTVVQGNKSPYPSMMRAVVDVHDIARIQVQSLQQPDVVQPGHCRSFIASTPGTFEDIPGFIRKNFAEEIENGRVTVLGEQPSNPLPMDSSDTELTFGFKFMTLEEMTTDLVKQYIELKR</sequence>
<comment type="similarity">
    <text evidence="2">Belongs to the NAD(P)-dependent epimerase/dehydratase family. Dihydroflavonol-4-reductase subfamily.</text>
</comment>
<dbReference type="PANTHER" id="PTHR10366:SF564">
    <property type="entry name" value="STEROL-4-ALPHA-CARBOXYLATE 3-DEHYDROGENASE, DECARBOXYLATING"/>
    <property type="match status" value="1"/>
</dbReference>
<evidence type="ECO:0000256" key="2">
    <source>
        <dbReference type="ARBA" id="ARBA00023445"/>
    </source>
</evidence>
<evidence type="ECO:0000259" key="3">
    <source>
        <dbReference type="Pfam" id="PF01370"/>
    </source>
</evidence>
<name>A0A5N7C7H0_PETAA</name>
<protein>
    <recommendedName>
        <fullName evidence="3">NAD-dependent epimerase/dehydratase domain-containing protein</fullName>
    </recommendedName>
</protein>
<gene>
    <name evidence="4" type="ORF">BDV23DRAFT_156963</name>
</gene>
<dbReference type="PANTHER" id="PTHR10366">
    <property type="entry name" value="NAD DEPENDENT EPIMERASE/DEHYDRATASE"/>
    <property type="match status" value="1"/>
</dbReference>
<dbReference type="Gene3D" id="3.40.50.720">
    <property type="entry name" value="NAD(P)-binding Rossmann-like Domain"/>
    <property type="match status" value="1"/>
</dbReference>
<dbReference type="OrthoDB" id="2735536at2759"/>
<dbReference type="SUPFAM" id="SSF51735">
    <property type="entry name" value="NAD(P)-binding Rossmann-fold domains"/>
    <property type="match status" value="1"/>
</dbReference>
<accession>A0A5N7C7H0</accession>
<dbReference type="AlphaFoldDB" id="A0A5N7C7H0"/>
<reference evidence="4" key="1">
    <citation type="submission" date="2019-04" db="EMBL/GenBank/DDBJ databases">
        <title>Friends and foes A comparative genomics studyof 23 Aspergillus species from section Flavi.</title>
        <authorList>
            <consortium name="DOE Joint Genome Institute"/>
            <person name="Kjaerbolling I."/>
            <person name="Vesth T."/>
            <person name="Frisvad J.C."/>
            <person name="Nybo J.L."/>
            <person name="Theobald S."/>
            <person name="Kildgaard S."/>
            <person name="Isbrandt T."/>
            <person name="Kuo A."/>
            <person name="Sato A."/>
            <person name="Lyhne E.K."/>
            <person name="Kogle M.E."/>
            <person name="Wiebenga A."/>
            <person name="Kun R.S."/>
            <person name="Lubbers R.J."/>
            <person name="Makela M.R."/>
            <person name="Barry K."/>
            <person name="Chovatia M."/>
            <person name="Clum A."/>
            <person name="Daum C."/>
            <person name="Haridas S."/>
            <person name="He G."/>
            <person name="LaButti K."/>
            <person name="Lipzen A."/>
            <person name="Mondo S."/>
            <person name="Riley R."/>
            <person name="Salamov A."/>
            <person name="Simmons B.A."/>
            <person name="Magnuson J.K."/>
            <person name="Henrissat B."/>
            <person name="Mortensen U.H."/>
            <person name="Larsen T.O."/>
            <person name="Devries R.P."/>
            <person name="Grigoriev I.V."/>
            <person name="Machida M."/>
            <person name="Baker S.E."/>
            <person name="Andersen M.R."/>
        </authorList>
    </citation>
    <scope>NUCLEOTIDE SEQUENCE [LARGE SCALE GENOMIC DNA]</scope>
    <source>
        <strain evidence="4">IBT 14317</strain>
    </source>
</reference>